<keyword evidence="5" id="KW-1185">Reference proteome</keyword>
<feature type="repeat" description="PPR" evidence="2">
    <location>
        <begin position="248"/>
        <end position="278"/>
    </location>
</feature>
<dbReference type="InterPro" id="IPR002885">
    <property type="entry name" value="PPR_rpt"/>
</dbReference>
<dbReference type="Gene3D" id="1.25.40.10">
    <property type="entry name" value="Tetratricopeptide repeat domain"/>
    <property type="match status" value="3"/>
</dbReference>
<feature type="repeat" description="PPR" evidence="2">
    <location>
        <begin position="176"/>
        <end position="211"/>
    </location>
</feature>
<dbReference type="InterPro" id="IPR011990">
    <property type="entry name" value="TPR-like_helical_dom_sf"/>
</dbReference>
<gene>
    <name evidence="4" type="ORF">STAS_01521</name>
</gene>
<dbReference type="GO" id="GO:0009451">
    <property type="term" value="P:RNA modification"/>
    <property type="evidence" value="ECO:0007669"/>
    <property type="project" value="InterPro"/>
</dbReference>
<evidence type="ECO:0000313" key="4">
    <source>
        <dbReference type="EMBL" id="GER25923.1"/>
    </source>
</evidence>
<evidence type="ECO:0000313" key="5">
    <source>
        <dbReference type="Proteomes" id="UP000325081"/>
    </source>
</evidence>
<organism evidence="4 5">
    <name type="scientific">Striga asiatica</name>
    <name type="common">Asiatic witchweed</name>
    <name type="synonym">Buchnera asiatica</name>
    <dbReference type="NCBI Taxonomy" id="4170"/>
    <lineage>
        <taxon>Eukaryota</taxon>
        <taxon>Viridiplantae</taxon>
        <taxon>Streptophyta</taxon>
        <taxon>Embryophyta</taxon>
        <taxon>Tracheophyta</taxon>
        <taxon>Spermatophyta</taxon>
        <taxon>Magnoliopsida</taxon>
        <taxon>eudicotyledons</taxon>
        <taxon>Gunneridae</taxon>
        <taxon>Pentapetalae</taxon>
        <taxon>asterids</taxon>
        <taxon>lamiids</taxon>
        <taxon>Lamiales</taxon>
        <taxon>Orobanchaceae</taxon>
        <taxon>Buchnereae</taxon>
        <taxon>Striga</taxon>
    </lineage>
</organism>
<dbReference type="AlphaFoldDB" id="A0A5A7NZK2"/>
<dbReference type="FunFam" id="1.25.40.10:FF:000348">
    <property type="entry name" value="Pentatricopeptide repeat-containing protein chloroplastic"/>
    <property type="match status" value="1"/>
</dbReference>
<dbReference type="Pfam" id="PF01535">
    <property type="entry name" value="PPR"/>
    <property type="match status" value="5"/>
</dbReference>
<name>A0A5A7NZK2_STRAF</name>
<feature type="repeat" description="PPR" evidence="2">
    <location>
        <begin position="145"/>
        <end position="175"/>
    </location>
</feature>
<feature type="repeat" description="PPR" evidence="2">
    <location>
        <begin position="281"/>
        <end position="315"/>
    </location>
</feature>
<dbReference type="InterPro" id="IPR046848">
    <property type="entry name" value="E_motif"/>
</dbReference>
<dbReference type="Pfam" id="PF20431">
    <property type="entry name" value="E_motif"/>
    <property type="match status" value="1"/>
</dbReference>
<dbReference type="PANTHER" id="PTHR47926">
    <property type="entry name" value="PENTATRICOPEPTIDE REPEAT-CONTAINING PROTEIN"/>
    <property type="match status" value="1"/>
</dbReference>
<accession>A0A5A7NZK2</accession>
<keyword evidence="1" id="KW-0677">Repeat</keyword>
<dbReference type="GO" id="GO:0003723">
    <property type="term" value="F:RNA binding"/>
    <property type="evidence" value="ECO:0007669"/>
    <property type="project" value="InterPro"/>
</dbReference>
<protein>
    <submittedName>
        <fullName evidence="4">Pentatricopeptide repeat-containing protein</fullName>
    </submittedName>
</protein>
<comment type="caution">
    <text evidence="4">The sequence shown here is derived from an EMBL/GenBank/DDBJ whole genome shotgun (WGS) entry which is preliminary data.</text>
</comment>
<dbReference type="NCBIfam" id="TIGR00756">
    <property type="entry name" value="PPR"/>
    <property type="match status" value="4"/>
</dbReference>
<reference evidence="5" key="1">
    <citation type="journal article" date="2019" name="Curr. Biol.">
        <title>Genome Sequence of Striga asiatica Provides Insight into the Evolution of Plant Parasitism.</title>
        <authorList>
            <person name="Yoshida S."/>
            <person name="Kim S."/>
            <person name="Wafula E.K."/>
            <person name="Tanskanen J."/>
            <person name="Kim Y.M."/>
            <person name="Honaas L."/>
            <person name="Yang Z."/>
            <person name="Spallek T."/>
            <person name="Conn C.E."/>
            <person name="Ichihashi Y."/>
            <person name="Cheong K."/>
            <person name="Cui S."/>
            <person name="Der J.P."/>
            <person name="Gundlach H."/>
            <person name="Jiao Y."/>
            <person name="Hori C."/>
            <person name="Ishida J.K."/>
            <person name="Kasahara H."/>
            <person name="Kiba T."/>
            <person name="Kim M.S."/>
            <person name="Koo N."/>
            <person name="Laohavisit A."/>
            <person name="Lee Y.H."/>
            <person name="Lumba S."/>
            <person name="McCourt P."/>
            <person name="Mortimer J.C."/>
            <person name="Mutuku J.M."/>
            <person name="Nomura T."/>
            <person name="Sasaki-Sekimoto Y."/>
            <person name="Seto Y."/>
            <person name="Wang Y."/>
            <person name="Wakatake T."/>
            <person name="Sakakibara H."/>
            <person name="Demura T."/>
            <person name="Yamaguchi S."/>
            <person name="Yoneyama K."/>
            <person name="Manabe R.I."/>
            <person name="Nelson D.C."/>
            <person name="Schulman A.H."/>
            <person name="Timko M.P."/>
            <person name="dePamphilis C.W."/>
            <person name="Choi D."/>
            <person name="Shirasu K."/>
        </authorList>
    </citation>
    <scope>NUCLEOTIDE SEQUENCE [LARGE SCALE GENOMIC DNA]</scope>
    <source>
        <strain evidence="5">cv. UVA1</strain>
    </source>
</reference>
<dbReference type="Pfam" id="PF13041">
    <property type="entry name" value="PPR_2"/>
    <property type="match status" value="1"/>
</dbReference>
<dbReference type="FunFam" id="1.25.40.10:FF:001213">
    <property type="entry name" value="Pentatricopeptide repeat-containing protein, mitochondrial"/>
    <property type="match status" value="1"/>
</dbReference>
<dbReference type="PROSITE" id="PS51375">
    <property type="entry name" value="PPR"/>
    <property type="match status" value="4"/>
</dbReference>
<dbReference type="InterPro" id="IPR046960">
    <property type="entry name" value="PPR_At4g14850-like_plant"/>
</dbReference>
<dbReference type="PANTHER" id="PTHR47926:SF460">
    <property type="entry name" value="OS01G0815900 PROTEIN"/>
    <property type="match status" value="1"/>
</dbReference>
<evidence type="ECO:0000256" key="3">
    <source>
        <dbReference type="SAM" id="MobiDB-lite"/>
    </source>
</evidence>
<feature type="region of interest" description="Disordered" evidence="3">
    <location>
        <begin position="614"/>
        <end position="635"/>
    </location>
</feature>
<evidence type="ECO:0000256" key="1">
    <source>
        <dbReference type="ARBA" id="ARBA00022737"/>
    </source>
</evidence>
<sequence length="710" mass="80427">MSRTKYHYNRLLSLLHKHQNCTRAIQQIHSHLLVLNTQHFRVLALWNSILKHYSLSASPQDSIFLFKFLRNLSNTMSFDSFTYSYLIKACANMKWPGAGNGLHCLSTKAGFGCHVHVQTALVNMYVDCGCFVEAQNVFDKMPEKNVVTWNVLITGFIKWGEIEFARAVFNVMPEKNVISWTGLIDGYTRMNRFDEALFLFREMAVHEGIKPTEVTLLAIFPSIWSTGSLLFCQVVHAYGEKSGLNSMDIRVMNCLIDAYARCGSIESAFRVFEDIDDTRKNLVSWTSIISGFAMHGMAVEASGFYEKMEDKGLKPNEITFLSMLSGCSHGGLVDEGLEFYGKMVDVYRILPGIKHYGTLIDMLGRAGRLEEAEEIALSIPNEIGNNNSVVWRTLLGACSFHGDVERGERVTRRIMEMEREYGGDYVLMSNIFCGAGRFEDSERVRRLRLQMPNVYRRKEMQVKQISCSKQFKLWEVGIFLWLLYGAIEGHNVGRPRQHTRLVSRMSVTHGICGIMGLHDGPFTDALTDTPPTCRSTVAIRVKISLFCNSFTDRAATNIPTKKKCRPNSSPLPTPVRDPSLSSLWVLVLGALRFHPIRTRTAAILSCTELVQRLTGKPTDGDQSKRTAKRSSRKNEQKIFGSSKKLLHHGEFRERIKGEEEIWKVANSEEGFLGGFGDQFEYGFMHELNQFPFLEGTTQMDAYGETVQSAQ</sequence>
<dbReference type="EMBL" id="BKCP01000558">
    <property type="protein sequence ID" value="GER25923.1"/>
    <property type="molecule type" value="Genomic_DNA"/>
</dbReference>
<dbReference type="Proteomes" id="UP000325081">
    <property type="component" value="Unassembled WGS sequence"/>
</dbReference>
<proteinExistence type="predicted"/>
<evidence type="ECO:0000256" key="2">
    <source>
        <dbReference type="PROSITE-ProRule" id="PRU00708"/>
    </source>
</evidence>
<dbReference type="OrthoDB" id="1879205at2759"/>